<keyword evidence="2" id="KW-1185">Reference proteome</keyword>
<dbReference type="PANTHER" id="PTHR34070">
    <property type="entry name" value="ARMADILLO-TYPE FOLD"/>
    <property type="match status" value="1"/>
</dbReference>
<dbReference type="OrthoDB" id="9775346at2"/>
<evidence type="ECO:0000313" key="2">
    <source>
        <dbReference type="Proteomes" id="UP000050430"/>
    </source>
</evidence>
<dbReference type="PANTHER" id="PTHR34070:SF1">
    <property type="entry name" value="DNA ALKYLATION REPAIR PROTEIN"/>
    <property type="match status" value="1"/>
</dbReference>
<dbReference type="STRING" id="229920.ADM99_02865"/>
<comment type="caution">
    <text evidence="1">The sequence shown here is derived from an EMBL/GenBank/DDBJ whole genome shotgun (WGS) entry which is preliminary data.</text>
</comment>
<dbReference type="Proteomes" id="UP000050430">
    <property type="component" value="Unassembled WGS sequence"/>
</dbReference>
<proteinExistence type="predicted"/>
<protein>
    <recommendedName>
        <fullName evidence="3">DNA alkylation repair protein</fullName>
    </recommendedName>
</protein>
<name>A0A0P6XMN8_9CHLR</name>
<evidence type="ECO:0000313" key="1">
    <source>
        <dbReference type="EMBL" id="KPL73199.1"/>
    </source>
</evidence>
<organism evidence="1 2">
    <name type="scientific">Leptolinea tardivitalis</name>
    <dbReference type="NCBI Taxonomy" id="229920"/>
    <lineage>
        <taxon>Bacteria</taxon>
        <taxon>Bacillati</taxon>
        <taxon>Chloroflexota</taxon>
        <taxon>Anaerolineae</taxon>
        <taxon>Anaerolineales</taxon>
        <taxon>Anaerolineaceae</taxon>
        <taxon>Leptolinea</taxon>
    </lineage>
</organism>
<dbReference type="SUPFAM" id="SSF48371">
    <property type="entry name" value="ARM repeat"/>
    <property type="match status" value="1"/>
</dbReference>
<dbReference type="AlphaFoldDB" id="A0A0P6XMN8"/>
<dbReference type="InterPro" id="IPR014825">
    <property type="entry name" value="DNA_alkylation"/>
</dbReference>
<dbReference type="InterPro" id="IPR016024">
    <property type="entry name" value="ARM-type_fold"/>
</dbReference>
<dbReference type="Pfam" id="PF08713">
    <property type="entry name" value="DNA_alkylation"/>
    <property type="match status" value="1"/>
</dbReference>
<accession>A0A0P6XMN8</accession>
<dbReference type="EMBL" id="LGCK01000006">
    <property type="protein sequence ID" value="KPL73199.1"/>
    <property type="molecule type" value="Genomic_DNA"/>
</dbReference>
<dbReference type="CDD" id="cd06561">
    <property type="entry name" value="AlkD_like"/>
    <property type="match status" value="1"/>
</dbReference>
<sequence>MTSIENIAYEIREFCLKNADKTIAEKHRRYFVEGYDPYGISQKAMNEEHKLLLLKYKPTFGFDDFLALGDLLMKSGKYEEASFALMFVTDFSREYQPATFERIGSWLDYGVRNWAHADMLAVSIFSKFLLKGIVPFTAFSDWRTAESKWKRRVVPVSLIKFVKKFGRTRELLDFLSPMMLYPEKVVHQGLGWFLREAWKLNPEPVETFLFQWKDSAPRLIFQYATEKMTADQKALFKRAK</sequence>
<reference evidence="1 2" key="1">
    <citation type="submission" date="2015-07" db="EMBL/GenBank/DDBJ databases">
        <title>Genome sequence of Leptolinea tardivitalis DSM 16556.</title>
        <authorList>
            <person name="Hemp J."/>
            <person name="Ward L.M."/>
            <person name="Pace L.A."/>
            <person name="Fischer W.W."/>
        </authorList>
    </citation>
    <scope>NUCLEOTIDE SEQUENCE [LARGE SCALE GENOMIC DNA]</scope>
    <source>
        <strain evidence="1 2">YMTK-2</strain>
    </source>
</reference>
<dbReference type="RefSeq" id="WP_062421587.1">
    <property type="nucleotide sequence ID" value="NZ_BBYA01000009.1"/>
</dbReference>
<dbReference type="Gene3D" id="1.25.10.90">
    <property type="match status" value="1"/>
</dbReference>
<gene>
    <name evidence="1" type="ORF">ADM99_02865</name>
</gene>
<evidence type="ECO:0008006" key="3">
    <source>
        <dbReference type="Google" id="ProtNLM"/>
    </source>
</evidence>